<dbReference type="InterPro" id="IPR008927">
    <property type="entry name" value="6-PGluconate_DH-like_C_sf"/>
</dbReference>
<dbReference type="EMBL" id="SMBY01000001">
    <property type="protein sequence ID" value="TCV08615.1"/>
    <property type="molecule type" value="Genomic_DNA"/>
</dbReference>
<keyword evidence="7" id="KW-1185">Reference proteome</keyword>
<protein>
    <submittedName>
        <fullName evidence="6">3-hydroxyisobutyrate dehydrogenase-like beta-hydroxyacid dehydrogenase</fullName>
    </submittedName>
</protein>
<comment type="caution">
    <text evidence="6">The sequence shown here is derived from an EMBL/GenBank/DDBJ whole genome shotgun (WGS) entry which is preliminary data.</text>
</comment>
<feature type="domain" description="3-hydroxyisobutyrate dehydrogenase-like NAD-binding" evidence="5">
    <location>
        <begin position="168"/>
        <end position="284"/>
    </location>
</feature>
<dbReference type="PIRSF" id="PIRSF000103">
    <property type="entry name" value="HIBADH"/>
    <property type="match status" value="1"/>
</dbReference>
<dbReference type="InterPro" id="IPR013328">
    <property type="entry name" value="6PGD_dom2"/>
</dbReference>
<sequence>MGMNINIVGIGSLGFALMSRFLNEKYNTSVFNRTKSKYKQAIDLGANPLHSINEIINTNITIACLNDAESIISTFMPLLSDKPFFRQRGLMINTSTLGPDESDRVNDFMASINFDYTELPVSGGPEGALKGELIAYVGKIPEKDNQQVIEIIATICKQYTLMENNRHAQGIKVINNYCEAMNMAVAAEAIILAEKIGLKKEKICQSLPMGRGRSAYMDVLLDKYQREDSSISFPLHLRVKDIKLAASLFLATETDSFFYRELQNAYQQALAQYPDRVDQTAYMAFLKTHHH</sequence>
<dbReference type="GO" id="GO:0016616">
    <property type="term" value="F:oxidoreductase activity, acting on the CH-OH group of donors, NAD or NADP as acceptor"/>
    <property type="evidence" value="ECO:0007669"/>
    <property type="project" value="UniProtKB-ARBA"/>
</dbReference>
<evidence type="ECO:0000256" key="2">
    <source>
        <dbReference type="ARBA" id="ARBA00023027"/>
    </source>
</evidence>
<dbReference type="InterPro" id="IPR015815">
    <property type="entry name" value="HIBADH-related"/>
</dbReference>
<name>A0A4R3VNM9_9GAMM</name>
<evidence type="ECO:0000259" key="5">
    <source>
        <dbReference type="Pfam" id="PF14833"/>
    </source>
</evidence>
<dbReference type="SUPFAM" id="SSF51735">
    <property type="entry name" value="NAD(P)-binding Rossmann-fold domains"/>
    <property type="match status" value="1"/>
</dbReference>
<dbReference type="InterPro" id="IPR006115">
    <property type="entry name" value="6PGDH_NADP-bd"/>
</dbReference>
<dbReference type="SUPFAM" id="SSF48179">
    <property type="entry name" value="6-phosphogluconate dehydrogenase C-terminal domain-like"/>
    <property type="match status" value="1"/>
</dbReference>
<gene>
    <name evidence="6" type="ORF">EDC54_101118</name>
</gene>
<evidence type="ECO:0000259" key="4">
    <source>
        <dbReference type="Pfam" id="PF03446"/>
    </source>
</evidence>
<accession>A0A4R3VNM9</accession>
<dbReference type="PANTHER" id="PTHR43060:SF15">
    <property type="entry name" value="3-HYDROXYISOBUTYRATE DEHYDROGENASE-LIKE 1, MITOCHONDRIAL-RELATED"/>
    <property type="match status" value="1"/>
</dbReference>
<proteinExistence type="predicted"/>
<dbReference type="Pfam" id="PF14833">
    <property type="entry name" value="NAD_binding_11"/>
    <property type="match status" value="1"/>
</dbReference>
<keyword evidence="2" id="KW-0520">NAD</keyword>
<evidence type="ECO:0000313" key="6">
    <source>
        <dbReference type="EMBL" id="TCV08615.1"/>
    </source>
</evidence>
<keyword evidence="1" id="KW-0560">Oxidoreductase</keyword>
<dbReference type="PANTHER" id="PTHR43060">
    <property type="entry name" value="3-HYDROXYISOBUTYRATE DEHYDROGENASE-LIKE 1, MITOCHONDRIAL-RELATED"/>
    <property type="match status" value="1"/>
</dbReference>
<dbReference type="OrthoDB" id="9786703at2"/>
<dbReference type="Gene3D" id="3.40.50.720">
    <property type="entry name" value="NAD(P)-binding Rossmann-like Domain"/>
    <property type="match status" value="1"/>
</dbReference>
<evidence type="ECO:0000313" key="7">
    <source>
        <dbReference type="Proteomes" id="UP000295433"/>
    </source>
</evidence>
<organism evidence="6 7">
    <name type="scientific">Samsonia erythrinae</name>
    <dbReference type="NCBI Taxonomy" id="160434"/>
    <lineage>
        <taxon>Bacteria</taxon>
        <taxon>Pseudomonadati</taxon>
        <taxon>Pseudomonadota</taxon>
        <taxon>Gammaproteobacteria</taxon>
        <taxon>Enterobacterales</taxon>
        <taxon>Pectobacteriaceae</taxon>
        <taxon>Samsonia</taxon>
    </lineage>
</organism>
<dbReference type="Gene3D" id="1.10.1040.10">
    <property type="entry name" value="N-(1-d-carboxylethyl)-l-norvaline Dehydrogenase, domain 2"/>
    <property type="match status" value="1"/>
</dbReference>
<dbReference type="AlphaFoldDB" id="A0A4R3VNM9"/>
<dbReference type="GO" id="GO:0051287">
    <property type="term" value="F:NAD binding"/>
    <property type="evidence" value="ECO:0007669"/>
    <property type="project" value="InterPro"/>
</dbReference>
<dbReference type="InterPro" id="IPR036291">
    <property type="entry name" value="NAD(P)-bd_dom_sf"/>
</dbReference>
<feature type="domain" description="6-phosphogluconate dehydrogenase NADP-binding" evidence="4">
    <location>
        <begin position="5"/>
        <end position="159"/>
    </location>
</feature>
<evidence type="ECO:0000256" key="3">
    <source>
        <dbReference type="PIRSR" id="PIRSR000103-1"/>
    </source>
</evidence>
<feature type="active site" evidence="3">
    <location>
        <position position="172"/>
    </location>
</feature>
<dbReference type="Pfam" id="PF03446">
    <property type="entry name" value="NAD_binding_2"/>
    <property type="match status" value="1"/>
</dbReference>
<reference evidence="6 7" key="1">
    <citation type="submission" date="2019-03" db="EMBL/GenBank/DDBJ databases">
        <title>Genomic Encyclopedia of Type Strains, Phase IV (KMG-IV): sequencing the most valuable type-strain genomes for metagenomic binning, comparative biology and taxonomic classification.</title>
        <authorList>
            <person name="Goeker M."/>
        </authorList>
    </citation>
    <scope>NUCLEOTIDE SEQUENCE [LARGE SCALE GENOMIC DNA]</scope>
    <source>
        <strain evidence="6 7">DSM 16730</strain>
    </source>
</reference>
<dbReference type="GO" id="GO:0050661">
    <property type="term" value="F:NADP binding"/>
    <property type="evidence" value="ECO:0007669"/>
    <property type="project" value="InterPro"/>
</dbReference>
<dbReference type="Proteomes" id="UP000295433">
    <property type="component" value="Unassembled WGS sequence"/>
</dbReference>
<dbReference type="RefSeq" id="WP_132452229.1">
    <property type="nucleotide sequence ID" value="NZ_JAWIZJ010000001.1"/>
</dbReference>
<evidence type="ECO:0000256" key="1">
    <source>
        <dbReference type="ARBA" id="ARBA00023002"/>
    </source>
</evidence>
<dbReference type="InterPro" id="IPR029154">
    <property type="entry name" value="HIBADH-like_NADP-bd"/>
</dbReference>